<dbReference type="InterPro" id="IPR012677">
    <property type="entry name" value="Nucleotide-bd_a/b_plait_sf"/>
</dbReference>
<dbReference type="SMART" id="SM00360">
    <property type="entry name" value="RRM"/>
    <property type="match status" value="1"/>
</dbReference>
<evidence type="ECO:0000259" key="2">
    <source>
        <dbReference type="PROSITE" id="PS50102"/>
    </source>
</evidence>
<dbReference type="OrthoDB" id="9798855at2"/>
<evidence type="ECO:0000313" key="4">
    <source>
        <dbReference type="Proteomes" id="UP000323824"/>
    </source>
</evidence>
<dbReference type="Gene3D" id="3.30.70.330">
    <property type="match status" value="1"/>
</dbReference>
<dbReference type="SUPFAM" id="SSF54928">
    <property type="entry name" value="RNA-binding domain, RBD"/>
    <property type="match status" value="1"/>
</dbReference>
<dbReference type="RefSeq" id="WP_149567155.1">
    <property type="nucleotide sequence ID" value="NZ_CP035807.1"/>
</dbReference>
<dbReference type="EMBL" id="CP035807">
    <property type="protein sequence ID" value="QEN03898.1"/>
    <property type="molecule type" value="Genomic_DNA"/>
</dbReference>
<reference evidence="3 4" key="1">
    <citation type="submission" date="2019-02" db="EMBL/GenBank/DDBJ databases">
        <authorList>
            <person name="Fomenkov A."/>
            <person name="Dubinina G."/>
            <person name="Grabovich M."/>
            <person name="Vincze T."/>
            <person name="Roberts R.J."/>
        </authorList>
    </citation>
    <scope>NUCLEOTIDE SEQUENCE [LARGE SCALE GENOMIC DNA]</scope>
    <source>
        <strain evidence="3 4">P</strain>
    </source>
</reference>
<keyword evidence="1" id="KW-0694">RNA-binding</keyword>
<dbReference type="Proteomes" id="UP000323824">
    <property type="component" value="Chromosome"/>
</dbReference>
<name>A0A5C1Q952_9SPIO</name>
<evidence type="ECO:0000256" key="1">
    <source>
        <dbReference type="ARBA" id="ARBA00022884"/>
    </source>
</evidence>
<dbReference type="AlphaFoldDB" id="A0A5C1Q952"/>
<dbReference type="InterPro" id="IPR052462">
    <property type="entry name" value="SLIRP/GR-RBP-like"/>
</dbReference>
<organism evidence="3 4">
    <name type="scientific">Thiospirochaeta perfilievii</name>
    <dbReference type="NCBI Taxonomy" id="252967"/>
    <lineage>
        <taxon>Bacteria</taxon>
        <taxon>Pseudomonadati</taxon>
        <taxon>Spirochaetota</taxon>
        <taxon>Spirochaetia</taxon>
        <taxon>Spirochaetales</taxon>
        <taxon>Spirochaetaceae</taxon>
        <taxon>Thiospirochaeta</taxon>
    </lineage>
</organism>
<feature type="domain" description="RRM" evidence="2">
    <location>
        <begin position="3"/>
        <end position="81"/>
    </location>
</feature>
<keyword evidence="4" id="KW-1185">Reference proteome</keyword>
<dbReference type="Pfam" id="PF00076">
    <property type="entry name" value="RRM_1"/>
    <property type="match status" value="1"/>
</dbReference>
<sequence>MSTKLYIENINYNISYFELGSLFSKYGDIMHIDIINDIKSMKSKGSAFIEMADKKCAEKAMSALDKVIWMQRKISVKFAQKEERSNLSNRLYFPI</sequence>
<dbReference type="PROSITE" id="PS50102">
    <property type="entry name" value="RRM"/>
    <property type="match status" value="1"/>
</dbReference>
<accession>A0A5C1Q952</accession>
<evidence type="ECO:0000313" key="3">
    <source>
        <dbReference type="EMBL" id="QEN03898.1"/>
    </source>
</evidence>
<dbReference type="GO" id="GO:0003723">
    <property type="term" value="F:RNA binding"/>
    <property type="evidence" value="ECO:0007669"/>
    <property type="project" value="UniProtKB-KW"/>
</dbReference>
<reference evidence="3 4" key="2">
    <citation type="submission" date="2019-09" db="EMBL/GenBank/DDBJ databases">
        <title>Complete Genome Sequence and Methylome Analysis of free living Spirochaetas.</title>
        <authorList>
            <person name="Leshcheva N."/>
            <person name="Mikheeva N."/>
        </authorList>
    </citation>
    <scope>NUCLEOTIDE SEQUENCE [LARGE SCALE GENOMIC DNA]</scope>
    <source>
        <strain evidence="3 4">P</strain>
    </source>
</reference>
<proteinExistence type="predicted"/>
<gene>
    <name evidence="3" type="ORF">EW093_04005</name>
</gene>
<protein>
    <submittedName>
        <fullName evidence="3">RNA-binding protein</fullName>
    </submittedName>
</protein>
<dbReference type="KEGG" id="sper:EW093_04005"/>
<dbReference type="InterPro" id="IPR035979">
    <property type="entry name" value="RBD_domain_sf"/>
</dbReference>
<dbReference type="PANTHER" id="PTHR48027">
    <property type="entry name" value="HETEROGENEOUS NUCLEAR RIBONUCLEOPROTEIN 87F-RELATED"/>
    <property type="match status" value="1"/>
</dbReference>
<dbReference type="InterPro" id="IPR000504">
    <property type="entry name" value="RRM_dom"/>
</dbReference>